<dbReference type="Proteomes" id="UP000308000">
    <property type="component" value="Unassembled WGS sequence"/>
</dbReference>
<comment type="similarity">
    <text evidence="1">Belongs to the bacterial solute-binding protein 1 family.</text>
</comment>
<evidence type="ECO:0000256" key="2">
    <source>
        <dbReference type="ARBA" id="ARBA00022448"/>
    </source>
</evidence>
<reference evidence="6 7" key="1">
    <citation type="submission" date="2019-04" db="EMBL/GenBank/DDBJ databases">
        <title>Deinococcus metalilatus MA1002 mutant No.5.</title>
        <authorList>
            <person name="Park W."/>
            <person name="Park C."/>
        </authorList>
    </citation>
    <scope>NUCLEOTIDE SEQUENCE [LARGE SCALE GENOMIC DNA]</scope>
    <source>
        <strain evidence="6 7">MA1002-m5</strain>
    </source>
</reference>
<dbReference type="RefSeq" id="WP_129117154.1">
    <property type="nucleotide sequence ID" value="NZ_BSUI01000012.1"/>
</dbReference>
<dbReference type="AlphaFoldDB" id="A0AAJ5K6T2"/>
<dbReference type="PANTHER" id="PTHR30061">
    <property type="entry name" value="MALTOSE-BINDING PERIPLASMIC PROTEIN"/>
    <property type="match status" value="1"/>
</dbReference>
<organism evidence="6 7">
    <name type="scientific">Deinococcus metallilatus</name>
    <dbReference type="NCBI Taxonomy" id="1211322"/>
    <lineage>
        <taxon>Bacteria</taxon>
        <taxon>Thermotogati</taxon>
        <taxon>Deinococcota</taxon>
        <taxon>Deinococci</taxon>
        <taxon>Deinococcales</taxon>
        <taxon>Deinococcaceae</taxon>
        <taxon>Deinococcus</taxon>
    </lineage>
</organism>
<keyword evidence="5" id="KW-0762">Sugar transport</keyword>
<comment type="caution">
    <text evidence="6">The sequence shown here is derived from an EMBL/GenBank/DDBJ whole genome shotgun (WGS) entry which is preliminary data.</text>
</comment>
<evidence type="ECO:0000313" key="8">
    <source>
        <dbReference type="Proteomes" id="UP000536909"/>
    </source>
</evidence>
<evidence type="ECO:0000256" key="3">
    <source>
        <dbReference type="ARBA" id="ARBA00022729"/>
    </source>
</evidence>
<dbReference type="GO" id="GO:0015768">
    <property type="term" value="P:maltose transport"/>
    <property type="evidence" value="ECO:0007669"/>
    <property type="project" value="TreeGrafter"/>
</dbReference>
<gene>
    <name evidence="6" type="ORF">FCS05_01485</name>
    <name evidence="5" type="ORF">HNQ10_000268</name>
</gene>
<dbReference type="EMBL" id="VBRC01000001">
    <property type="protein sequence ID" value="TLK32156.1"/>
    <property type="molecule type" value="Genomic_DNA"/>
</dbReference>
<evidence type="ECO:0000313" key="5">
    <source>
        <dbReference type="EMBL" id="MBB5293455.1"/>
    </source>
</evidence>
<evidence type="ECO:0000313" key="6">
    <source>
        <dbReference type="EMBL" id="TLK32156.1"/>
    </source>
</evidence>
<feature type="chain" id="PRO_5042518243" evidence="4">
    <location>
        <begin position="24"/>
        <end position="415"/>
    </location>
</feature>
<protein>
    <submittedName>
        <fullName evidence="5">Multiple sugar transport system substrate-binding protein</fullName>
    </submittedName>
    <submittedName>
        <fullName evidence="6">Sugar ABC transporter substrate-binding protein</fullName>
    </submittedName>
</protein>
<reference evidence="5 8" key="2">
    <citation type="submission" date="2020-08" db="EMBL/GenBank/DDBJ databases">
        <title>Genomic Encyclopedia of Type Strains, Phase IV (KMG-IV): sequencing the most valuable type-strain genomes for metagenomic binning, comparative biology and taxonomic classification.</title>
        <authorList>
            <person name="Goeker M."/>
        </authorList>
    </citation>
    <scope>NUCLEOTIDE SEQUENCE [LARGE SCALE GENOMIC DNA]</scope>
    <source>
        <strain evidence="5 8">DSM 105434</strain>
    </source>
</reference>
<evidence type="ECO:0000313" key="7">
    <source>
        <dbReference type="Proteomes" id="UP000308000"/>
    </source>
</evidence>
<dbReference type="SUPFAM" id="SSF53850">
    <property type="entry name" value="Periplasmic binding protein-like II"/>
    <property type="match status" value="1"/>
</dbReference>
<keyword evidence="2" id="KW-0813">Transport</keyword>
<name>A0AAJ5K6T2_9DEIO</name>
<dbReference type="PANTHER" id="PTHR30061:SF50">
    <property type="entry name" value="MALTOSE_MALTODEXTRIN-BINDING PERIPLASMIC PROTEIN"/>
    <property type="match status" value="1"/>
</dbReference>
<accession>A0AAJ5K6T2</accession>
<dbReference type="GO" id="GO:1901982">
    <property type="term" value="F:maltose binding"/>
    <property type="evidence" value="ECO:0007669"/>
    <property type="project" value="TreeGrafter"/>
</dbReference>
<dbReference type="GO" id="GO:0055052">
    <property type="term" value="C:ATP-binding cassette (ABC) transporter complex, substrate-binding subunit-containing"/>
    <property type="evidence" value="ECO:0007669"/>
    <property type="project" value="TreeGrafter"/>
</dbReference>
<keyword evidence="3 4" id="KW-0732">Signal</keyword>
<dbReference type="CDD" id="cd13585">
    <property type="entry name" value="PBP2_TMBP_like"/>
    <property type="match status" value="1"/>
</dbReference>
<dbReference type="Gene3D" id="3.40.190.10">
    <property type="entry name" value="Periplasmic binding protein-like II"/>
    <property type="match status" value="1"/>
</dbReference>
<proteinExistence type="inferred from homology"/>
<dbReference type="Pfam" id="PF01547">
    <property type="entry name" value="SBP_bac_1"/>
    <property type="match status" value="1"/>
</dbReference>
<evidence type="ECO:0000256" key="4">
    <source>
        <dbReference type="SAM" id="SignalP"/>
    </source>
</evidence>
<sequence length="415" mass="45061">MQKSKKVLFALAASLLLASSAQAATLQFWKFGTPEETANKALQGWVDQWNKENPDTQVALKLFPFNDYTGPVLTTAFASGSGPDVFWASPGTFLQYVSSGVAADLSSIFTPALRADLLPAAVQAVTVNGKPYAMPFEQEPVALFYNKDILAKYKIPVPRSWNDVLKASATLKAAGVTPIVIEPAPGAYQNFTWYPFLWQTGANVANPSLTQATMNSGGAAQALDFWRALIQRGYAPRTASDCTCNIGSTPFASGKAAMIVDGMWAIQMLKEAGKVNFGVTHLPTPTGKNPVTVYGGWTQVVNAKGQNVEAAKKFTAWMWAQGTQRPLEWVSKVNSKFSPRKSVTAAGKSYYDQPYLRDFRDLILPTARAEPRFPAEMVKIVGDAIQSSMFRNTPGQVAANQAQAQLVPYLKTLPK</sequence>
<keyword evidence="8" id="KW-1185">Reference proteome</keyword>
<feature type="signal peptide" evidence="4">
    <location>
        <begin position="1"/>
        <end position="23"/>
    </location>
</feature>
<evidence type="ECO:0000256" key="1">
    <source>
        <dbReference type="ARBA" id="ARBA00008520"/>
    </source>
</evidence>
<dbReference type="Proteomes" id="UP000536909">
    <property type="component" value="Unassembled WGS sequence"/>
</dbReference>
<dbReference type="GO" id="GO:0042956">
    <property type="term" value="P:maltodextrin transmembrane transport"/>
    <property type="evidence" value="ECO:0007669"/>
    <property type="project" value="TreeGrafter"/>
</dbReference>
<dbReference type="EMBL" id="JACHFV010000001">
    <property type="protein sequence ID" value="MBB5293455.1"/>
    <property type="molecule type" value="Genomic_DNA"/>
</dbReference>
<dbReference type="InterPro" id="IPR006059">
    <property type="entry name" value="SBP"/>
</dbReference>